<name>A0AAN8KTD8_9TELE</name>
<dbReference type="InterPro" id="IPR052338">
    <property type="entry name" value="Transposase_5"/>
</dbReference>
<protein>
    <recommendedName>
        <fullName evidence="6">Transposase</fullName>
    </recommendedName>
</protein>
<keyword evidence="5" id="KW-1185">Reference proteome</keyword>
<reference evidence="4 5" key="1">
    <citation type="submission" date="2021-04" db="EMBL/GenBank/DDBJ databases">
        <authorList>
            <person name="De Guttry C."/>
            <person name="Zahm M."/>
            <person name="Klopp C."/>
            <person name="Cabau C."/>
            <person name="Louis A."/>
            <person name="Berthelot C."/>
            <person name="Parey E."/>
            <person name="Roest Crollius H."/>
            <person name="Montfort J."/>
            <person name="Robinson-Rechavi M."/>
            <person name="Bucao C."/>
            <person name="Bouchez O."/>
            <person name="Gislard M."/>
            <person name="Lluch J."/>
            <person name="Milhes M."/>
            <person name="Lampietro C."/>
            <person name="Lopez Roques C."/>
            <person name="Donnadieu C."/>
            <person name="Braasch I."/>
            <person name="Desvignes T."/>
            <person name="Postlethwait J."/>
            <person name="Bobe J."/>
            <person name="Wedekind C."/>
            <person name="Guiguen Y."/>
        </authorList>
    </citation>
    <scope>NUCLEOTIDE SEQUENCE [LARGE SCALE GENOMIC DNA]</scope>
    <source>
        <strain evidence="4">Cs_M1</strain>
        <tissue evidence="4">Blood</tissue>
    </source>
</reference>
<dbReference type="GO" id="GO:0015074">
    <property type="term" value="P:DNA integration"/>
    <property type="evidence" value="ECO:0007669"/>
    <property type="project" value="InterPro"/>
</dbReference>
<feature type="domain" description="Transposase Tc1-like" evidence="2">
    <location>
        <begin position="20"/>
        <end position="90"/>
    </location>
</feature>
<proteinExistence type="predicted"/>
<dbReference type="Gene3D" id="3.30.420.10">
    <property type="entry name" value="Ribonuclease H-like superfamily/Ribonuclease H"/>
    <property type="match status" value="1"/>
</dbReference>
<evidence type="ECO:0000313" key="5">
    <source>
        <dbReference type="Proteomes" id="UP001356427"/>
    </source>
</evidence>
<dbReference type="GO" id="GO:0006313">
    <property type="term" value="P:DNA transposition"/>
    <property type="evidence" value="ECO:0007669"/>
    <property type="project" value="InterPro"/>
</dbReference>
<dbReference type="EMBL" id="JAGTTL010000039">
    <property type="protein sequence ID" value="KAK6292211.1"/>
    <property type="molecule type" value="Genomic_DNA"/>
</dbReference>
<feature type="coiled-coil region" evidence="1">
    <location>
        <begin position="277"/>
        <end position="317"/>
    </location>
</feature>
<dbReference type="InterPro" id="IPR038717">
    <property type="entry name" value="Tc1-like_DDE_dom"/>
</dbReference>
<dbReference type="AlphaFoldDB" id="A0AAN8KTD8"/>
<dbReference type="InterPro" id="IPR002492">
    <property type="entry name" value="Transposase_Tc1-like"/>
</dbReference>
<dbReference type="PANTHER" id="PTHR23022:SF135">
    <property type="entry name" value="SI:DKEY-77F5.3"/>
    <property type="match status" value="1"/>
</dbReference>
<organism evidence="4 5">
    <name type="scientific">Coregonus suidteri</name>
    <dbReference type="NCBI Taxonomy" id="861788"/>
    <lineage>
        <taxon>Eukaryota</taxon>
        <taxon>Metazoa</taxon>
        <taxon>Chordata</taxon>
        <taxon>Craniata</taxon>
        <taxon>Vertebrata</taxon>
        <taxon>Euteleostomi</taxon>
        <taxon>Actinopterygii</taxon>
        <taxon>Neopterygii</taxon>
        <taxon>Teleostei</taxon>
        <taxon>Protacanthopterygii</taxon>
        <taxon>Salmoniformes</taxon>
        <taxon>Salmonidae</taxon>
        <taxon>Coregoninae</taxon>
        <taxon>Coregonus</taxon>
    </lineage>
</organism>
<feature type="domain" description="Tc1-like transposase DDE" evidence="3">
    <location>
        <begin position="99"/>
        <end position="250"/>
    </location>
</feature>
<evidence type="ECO:0000259" key="2">
    <source>
        <dbReference type="Pfam" id="PF01498"/>
    </source>
</evidence>
<evidence type="ECO:0000256" key="1">
    <source>
        <dbReference type="SAM" id="Coils"/>
    </source>
</evidence>
<sequence length="364" mass="41921">MTVNHPRSGAPCKISPRGASMIMRKVRDQPRTTRQDLVNDLKRAGTTVSKKTISNTLCRHGIKSCSARKVPLIKPAHVQARLKFANDHLDDPEEEWEKVMWSDETKIELFGLNSTRCVWRKKKDEYNPKNTIPTVKNGGGNIILWGCFSARGTGRLRRIEGRMDGAMYREILANNLLPSVKALKMGRGWVFQHDNDPKHTARATKEWLRKKHLNVLEWSSQSPDLNPIENLWRELKVRIAQRQPRNLKDLEKEGRKGVDEILLRHRQSDGMASEDPQDQLDEAIKKAERLAEELNQEKDQQAQLEVAINDAKRLAEELNPEPLQGTVHQEPDQCKLLGQSLRRKNQRQGPVDWNRLQFLALMKK</sequence>
<comment type="caution">
    <text evidence="4">The sequence shown here is derived from an EMBL/GenBank/DDBJ whole genome shotgun (WGS) entry which is preliminary data.</text>
</comment>
<evidence type="ECO:0008006" key="6">
    <source>
        <dbReference type="Google" id="ProtNLM"/>
    </source>
</evidence>
<dbReference type="Pfam" id="PF13358">
    <property type="entry name" value="DDE_3"/>
    <property type="match status" value="1"/>
</dbReference>
<evidence type="ECO:0000313" key="4">
    <source>
        <dbReference type="EMBL" id="KAK6292211.1"/>
    </source>
</evidence>
<dbReference type="Pfam" id="PF01498">
    <property type="entry name" value="HTH_Tnp_Tc3_2"/>
    <property type="match status" value="1"/>
</dbReference>
<dbReference type="InterPro" id="IPR036397">
    <property type="entry name" value="RNaseH_sf"/>
</dbReference>
<evidence type="ECO:0000259" key="3">
    <source>
        <dbReference type="Pfam" id="PF13358"/>
    </source>
</evidence>
<accession>A0AAN8KTD8</accession>
<dbReference type="PANTHER" id="PTHR23022">
    <property type="entry name" value="TRANSPOSABLE ELEMENT-RELATED"/>
    <property type="match status" value="1"/>
</dbReference>
<dbReference type="Proteomes" id="UP001356427">
    <property type="component" value="Unassembled WGS sequence"/>
</dbReference>
<gene>
    <name evidence="4" type="ORF">J4Q44_G00379960</name>
</gene>
<dbReference type="GO" id="GO:0003677">
    <property type="term" value="F:DNA binding"/>
    <property type="evidence" value="ECO:0007669"/>
    <property type="project" value="InterPro"/>
</dbReference>
<keyword evidence="1" id="KW-0175">Coiled coil</keyword>